<dbReference type="InterPro" id="IPR001351">
    <property type="entry name" value="Ribosomal_uS3_C"/>
</dbReference>
<dbReference type="SUPFAM" id="SSF54821">
    <property type="entry name" value="Ribosomal protein S3 C-terminal domain"/>
    <property type="match status" value="1"/>
</dbReference>
<dbReference type="PROSITE" id="PS50823">
    <property type="entry name" value="KH_TYPE_2"/>
    <property type="match status" value="1"/>
</dbReference>
<dbReference type="PANTHER" id="PTHR11760">
    <property type="entry name" value="30S/40S RIBOSOMAL PROTEIN S3"/>
    <property type="match status" value="1"/>
</dbReference>
<dbReference type="PANTHER" id="PTHR11760:SF19">
    <property type="entry name" value="SMALL RIBOSOMAL SUBUNIT PROTEIN US3C"/>
    <property type="match status" value="1"/>
</dbReference>
<dbReference type="AlphaFoldDB" id="A0A1V5SEW6"/>
<organism evidence="10">
    <name type="scientific">candidate division WS2 bacterium ADurb.Bin280</name>
    <dbReference type="NCBI Taxonomy" id="1852829"/>
    <lineage>
        <taxon>Bacteria</taxon>
        <taxon>candidate division WS2</taxon>
    </lineage>
</organism>
<dbReference type="InterPro" id="IPR036419">
    <property type="entry name" value="Ribosomal_S3_C_sf"/>
</dbReference>
<comment type="similarity">
    <text evidence="1 8">Belongs to the universal ribosomal protein uS3 family.</text>
</comment>
<dbReference type="Pfam" id="PF00189">
    <property type="entry name" value="Ribosomal_S3_C"/>
    <property type="match status" value="1"/>
</dbReference>
<feature type="domain" description="KH type-2" evidence="9">
    <location>
        <begin position="39"/>
        <end position="108"/>
    </location>
</feature>
<proteinExistence type="inferred from homology"/>
<dbReference type="GO" id="GO:0019843">
    <property type="term" value="F:rRNA binding"/>
    <property type="evidence" value="ECO:0007669"/>
    <property type="project" value="UniProtKB-UniRule"/>
</dbReference>
<gene>
    <name evidence="8 10" type="primary">rpsC</name>
    <name evidence="10" type="ORF">BWY43_00345</name>
</gene>
<dbReference type="Gene3D" id="3.30.300.20">
    <property type="match status" value="1"/>
</dbReference>
<dbReference type="Gene3D" id="3.30.1140.32">
    <property type="entry name" value="Ribosomal protein S3, C-terminal domain"/>
    <property type="match status" value="1"/>
</dbReference>
<dbReference type="SUPFAM" id="SSF54814">
    <property type="entry name" value="Prokaryotic type KH domain (KH-domain type II)"/>
    <property type="match status" value="1"/>
</dbReference>
<reference evidence="10" key="1">
    <citation type="submission" date="2017-02" db="EMBL/GenBank/DDBJ databases">
        <title>Delving into the versatile metabolic prowess of the omnipresent phylum Bacteroidetes.</title>
        <authorList>
            <person name="Nobu M.K."/>
            <person name="Mei R."/>
            <person name="Narihiro T."/>
            <person name="Kuroda K."/>
            <person name="Liu W.-T."/>
        </authorList>
    </citation>
    <scope>NUCLEOTIDE SEQUENCE</scope>
    <source>
        <strain evidence="10">ADurb.Bin280</strain>
    </source>
</reference>
<dbReference type="EMBL" id="MWBO01000021">
    <property type="protein sequence ID" value="OQA52783.1"/>
    <property type="molecule type" value="Genomic_DNA"/>
</dbReference>
<dbReference type="HAMAP" id="MF_01309_B">
    <property type="entry name" value="Ribosomal_uS3_B"/>
    <property type="match status" value="1"/>
</dbReference>
<dbReference type="GO" id="GO:0003729">
    <property type="term" value="F:mRNA binding"/>
    <property type="evidence" value="ECO:0007669"/>
    <property type="project" value="UniProtKB-UniRule"/>
</dbReference>
<evidence type="ECO:0000256" key="2">
    <source>
        <dbReference type="ARBA" id="ARBA00022730"/>
    </source>
</evidence>
<comment type="caution">
    <text evidence="10">The sequence shown here is derived from an EMBL/GenBank/DDBJ whole genome shotgun (WGS) entry which is preliminary data.</text>
</comment>
<keyword evidence="3 8" id="KW-0694">RNA-binding</keyword>
<sequence>MGQKVNPIGYRLAVYNNWKSKWFARGNDFSKNIIEDWKIRDTISKKIGIQGGISDIVIERAVGRVIITIVTARPGIVIGRSGKQLEQLRGALAKKLNYKFKLEVVEVKKPDLDASVVAQQLGVQIGKRMSFRRLGKQIVQKVMDAGAKGVMVKFSGRLDGAEIARSESFSLGSVPLTTLRSDIDFAVCHAQTTFGIVGIKVWINRGEKVQ</sequence>
<comment type="function">
    <text evidence="6 8">Binds the lower part of the 30S subunit head. Binds mRNA in the 70S ribosome, positioning it for translation.</text>
</comment>
<keyword evidence="2 8" id="KW-0699">rRNA-binding</keyword>
<evidence type="ECO:0000256" key="6">
    <source>
        <dbReference type="ARBA" id="ARBA00024998"/>
    </source>
</evidence>
<dbReference type="GO" id="GO:0003735">
    <property type="term" value="F:structural constituent of ribosome"/>
    <property type="evidence" value="ECO:0007669"/>
    <property type="project" value="InterPro"/>
</dbReference>
<dbReference type="Proteomes" id="UP000485367">
    <property type="component" value="Unassembled WGS sequence"/>
</dbReference>
<evidence type="ECO:0000313" key="10">
    <source>
        <dbReference type="EMBL" id="OQA52783.1"/>
    </source>
</evidence>
<dbReference type="GO" id="GO:0006412">
    <property type="term" value="P:translation"/>
    <property type="evidence" value="ECO:0007669"/>
    <property type="project" value="UniProtKB-UniRule"/>
</dbReference>
<dbReference type="InterPro" id="IPR005704">
    <property type="entry name" value="Ribosomal_uS3_bac-typ"/>
</dbReference>
<evidence type="ECO:0000256" key="8">
    <source>
        <dbReference type="HAMAP-Rule" id="MF_01309"/>
    </source>
</evidence>
<protein>
    <recommendedName>
        <fullName evidence="7 8">Small ribosomal subunit protein uS3</fullName>
    </recommendedName>
</protein>
<evidence type="ECO:0000256" key="1">
    <source>
        <dbReference type="ARBA" id="ARBA00010761"/>
    </source>
</evidence>
<evidence type="ECO:0000256" key="3">
    <source>
        <dbReference type="ARBA" id="ARBA00022884"/>
    </source>
</evidence>
<evidence type="ECO:0000256" key="7">
    <source>
        <dbReference type="ARBA" id="ARBA00035257"/>
    </source>
</evidence>
<comment type="subunit">
    <text evidence="8">Part of the 30S ribosomal subunit. Forms a tight complex with proteins S10 and S14.</text>
</comment>
<dbReference type="InterPro" id="IPR057258">
    <property type="entry name" value="Ribosomal_uS3"/>
</dbReference>
<dbReference type="FunFam" id="3.30.300.20:FF:000001">
    <property type="entry name" value="30S ribosomal protein S3"/>
    <property type="match status" value="1"/>
</dbReference>
<evidence type="ECO:0000259" key="9">
    <source>
        <dbReference type="PROSITE" id="PS50823"/>
    </source>
</evidence>
<dbReference type="GO" id="GO:0022627">
    <property type="term" value="C:cytosolic small ribosomal subunit"/>
    <property type="evidence" value="ECO:0007669"/>
    <property type="project" value="TreeGrafter"/>
</dbReference>
<dbReference type="NCBIfam" id="TIGR01009">
    <property type="entry name" value="rpsC_bact"/>
    <property type="match status" value="1"/>
</dbReference>
<evidence type="ECO:0000256" key="5">
    <source>
        <dbReference type="ARBA" id="ARBA00023274"/>
    </source>
</evidence>
<dbReference type="InterPro" id="IPR009019">
    <property type="entry name" value="KH_sf_prok-type"/>
</dbReference>
<name>A0A1V5SEW6_9BACT</name>
<evidence type="ECO:0000256" key="4">
    <source>
        <dbReference type="ARBA" id="ARBA00022980"/>
    </source>
</evidence>
<dbReference type="InterPro" id="IPR015946">
    <property type="entry name" value="KH_dom-like_a/b"/>
</dbReference>
<keyword evidence="5 8" id="KW-0687">Ribonucleoprotein</keyword>
<dbReference type="InterPro" id="IPR004044">
    <property type="entry name" value="KH_dom_type_2"/>
</dbReference>
<accession>A0A1V5SEW6</accession>
<keyword evidence="4 8" id="KW-0689">Ribosomal protein</keyword>
<dbReference type="CDD" id="cd02412">
    <property type="entry name" value="KH-II_30S_S3"/>
    <property type="match status" value="1"/>
</dbReference>
<dbReference type="Pfam" id="PF07650">
    <property type="entry name" value="KH_2"/>
    <property type="match status" value="1"/>
</dbReference>